<keyword evidence="10 19" id="KW-0479">Metal-binding</keyword>
<dbReference type="GO" id="GO:0005125">
    <property type="term" value="F:cytokine activity"/>
    <property type="evidence" value="ECO:0007669"/>
    <property type="project" value="UniProtKB-KW"/>
</dbReference>
<dbReference type="FunFam" id="2.60.120.40:FF:000014">
    <property type="entry name" value="Tumor necrosis factor ligand superfamily member"/>
    <property type="match status" value="1"/>
</dbReference>
<keyword evidence="13 20" id="KW-1133">Transmembrane helix</keyword>
<dbReference type="Ensembl" id="ENSLLET00000023864.1">
    <property type="protein sequence ID" value="ENSLLEP00000022988.1"/>
    <property type="gene ID" value="ENSLLEG00000014593.1"/>
</dbReference>
<evidence type="ECO:0000313" key="23">
    <source>
        <dbReference type="Proteomes" id="UP000694569"/>
    </source>
</evidence>
<dbReference type="InterPro" id="IPR017355">
    <property type="entry name" value="TNF_ligand_10/11"/>
</dbReference>
<dbReference type="GO" id="GO:0046872">
    <property type="term" value="F:metal ion binding"/>
    <property type="evidence" value="ECO:0007669"/>
    <property type="project" value="UniProtKB-KW"/>
</dbReference>
<keyword evidence="12" id="KW-0735">Signal-anchor</keyword>
<dbReference type="GeneTree" id="ENSGT01130000278318"/>
<comment type="subcellular location">
    <subcellularLocation>
        <location evidence="1">Cell membrane</location>
        <topology evidence="1">Single-pass type II membrane protein</topology>
    </subcellularLocation>
    <subcellularLocation>
        <location evidence="2">Secreted</location>
    </subcellularLocation>
</comment>
<evidence type="ECO:0000256" key="14">
    <source>
        <dbReference type="ARBA" id="ARBA00023136"/>
    </source>
</evidence>
<feature type="transmembrane region" description="Helical" evidence="20">
    <location>
        <begin position="43"/>
        <end position="68"/>
    </location>
</feature>
<evidence type="ECO:0000259" key="21">
    <source>
        <dbReference type="PROSITE" id="PS50049"/>
    </source>
</evidence>
<dbReference type="AlphaFoldDB" id="A0A8C5PHR7"/>
<feature type="binding site" evidence="19">
    <location>
        <position position="268"/>
    </location>
    <ligand>
        <name>Zn(2+)</name>
        <dbReference type="ChEBI" id="CHEBI:29105"/>
        <note>ligand shared between all trimeric partners</note>
    </ligand>
</feature>
<keyword evidence="7" id="KW-0597">Phosphoprotein</keyword>
<evidence type="ECO:0000256" key="7">
    <source>
        <dbReference type="ARBA" id="ARBA00022553"/>
    </source>
</evidence>
<evidence type="ECO:0000256" key="15">
    <source>
        <dbReference type="ARBA" id="ARBA00055277"/>
    </source>
</evidence>
<dbReference type="Proteomes" id="UP000694569">
    <property type="component" value="Unplaced"/>
</dbReference>
<dbReference type="GO" id="GO:0005164">
    <property type="term" value="F:tumor necrosis factor receptor binding"/>
    <property type="evidence" value="ECO:0007669"/>
    <property type="project" value="InterPro"/>
</dbReference>
<evidence type="ECO:0000256" key="18">
    <source>
        <dbReference type="ARBA" id="ARBA00083215"/>
    </source>
</evidence>
<dbReference type="PIRSF" id="PIRSF038013">
    <property type="entry name" value="TNF10_TNF11"/>
    <property type="match status" value="1"/>
</dbReference>
<dbReference type="InterPro" id="IPR006052">
    <property type="entry name" value="TNF_dom"/>
</dbReference>
<evidence type="ECO:0000256" key="20">
    <source>
        <dbReference type="SAM" id="Phobius"/>
    </source>
</evidence>
<keyword evidence="9" id="KW-0053">Apoptosis</keyword>
<keyword evidence="5" id="KW-0202">Cytokine</keyword>
<reference evidence="22" key="2">
    <citation type="submission" date="2025-09" db="UniProtKB">
        <authorList>
            <consortium name="Ensembl"/>
        </authorList>
    </citation>
    <scope>IDENTIFICATION</scope>
</reference>
<dbReference type="GO" id="GO:0005886">
    <property type="term" value="C:plasma membrane"/>
    <property type="evidence" value="ECO:0007669"/>
    <property type="project" value="UniProtKB-SubCell"/>
</dbReference>
<dbReference type="OrthoDB" id="5980568at2759"/>
<organism evidence="22 23">
    <name type="scientific">Leptobrachium leishanense</name>
    <name type="common">Leishan spiny toad</name>
    <dbReference type="NCBI Taxonomy" id="445787"/>
    <lineage>
        <taxon>Eukaryota</taxon>
        <taxon>Metazoa</taxon>
        <taxon>Chordata</taxon>
        <taxon>Craniata</taxon>
        <taxon>Vertebrata</taxon>
        <taxon>Euteleostomi</taxon>
        <taxon>Amphibia</taxon>
        <taxon>Batrachia</taxon>
        <taxon>Anura</taxon>
        <taxon>Pelobatoidea</taxon>
        <taxon>Megophryidae</taxon>
        <taxon>Leptobrachium</taxon>
    </lineage>
</organism>
<protein>
    <recommendedName>
        <fullName evidence="17">Tumor necrosis factor ligand superfamily member 10</fullName>
    </recommendedName>
    <alternativeName>
        <fullName evidence="18">TNF-related apoptosis-inducing ligand</fullName>
    </alternativeName>
</protein>
<dbReference type="PANTHER" id="PTHR11471:SF28">
    <property type="entry name" value="DEATH LIGAND 1B-RELATED"/>
    <property type="match status" value="1"/>
</dbReference>
<evidence type="ECO:0000256" key="11">
    <source>
        <dbReference type="ARBA" id="ARBA00022833"/>
    </source>
</evidence>
<proteinExistence type="inferred from homology"/>
<dbReference type="GO" id="GO:0006915">
    <property type="term" value="P:apoptotic process"/>
    <property type="evidence" value="ECO:0007669"/>
    <property type="project" value="UniProtKB-KW"/>
</dbReference>
<sequence>MEHKDYFRSDSATSTAAMLVPQNGTVVEVNEMKRKCPVKRSRTLGLSVAMGIIVVVVLVSDLALFIHFSMVISKGQTQGMSEELRCLQLVNSMGGFSDDSEIDLDGLTLKDSCQKLVSSLKSYVTQVTENIIHREKEREYRRQNNTYVPEMPPSRGLPFKPSAHLMLRNNPLSVESTLGQPFQSCRFPIKNWDDNDPLSHVQNMNYKGGQLKIIQDGKYYVYSQIYFKYPNEQPGASSTANHELVQCINKKTSYVNPILLLKGIGTKCWASNAMYGLHSIHHGGVFELRSGEELFVSVSAQDLVHAEGASTFFGAFKLDF</sequence>
<comment type="similarity">
    <text evidence="3">Belongs to the tumor necrosis factor family.</text>
</comment>
<dbReference type="PROSITE" id="PS50049">
    <property type="entry name" value="THD_2"/>
    <property type="match status" value="1"/>
</dbReference>
<evidence type="ECO:0000256" key="3">
    <source>
        <dbReference type="ARBA" id="ARBA00008670"/>
    </source>
</evidence>
<evidence type="ECO:0000256" key="8">
    <source>
        <dbReference type="ARBA" id="ARBA00022692"/>
    </source>
</evidence>
<dbReference type="PANTHER" id="PTHR11471">
    <property type="entry name" value="TUMOR NECROSIS FACTOR FAMILY MEMBER"/>
    <property type="match status" value="1"/>
</dbReference>
<evidence type="ECO:0000256" key="12">
    <source>
        <dbReference type="ARBA" id="ARBA00022968"/>
    </source>
</evidence>
<dbReference type="GO" id="GO:2001238">
    <property type="term" value="P:positive regulation of extrinsic apoptotic signaling pathway"/>
    <property type="evidence" value="ECO:0007669"/>
    <property type="project" value="UniProtKB-ARBA"/>
</dbReference>
<keyword evidence="4" id="KW-1003">Cell membrane</keyword>
<dbReference type="CDD" id="cd00184">
    <property type="entry name" value="TNF"/>
    <property type="match status" value="1"/>
</dbReference>
<evidence type="ECO:0000256" key="19">
    <source>
        <dbReference type="PIRSR" id="PIRSR038013-50"/>
    </source>
</evidence>
<feature type="domain" description="THD" evidence="21">
    <location>
        <begin position="161"/>
        <end position="318"/>
    </location>
</feature>
<dbReference type="GO" id="GO:0006955">
    <property type="term" value="P:immune response"/>
    <property type="evidence" value="ECO:0007669"/>
    <property type="project" value="InterPro"/>
</dbReference>
<evidence type="ECO:0000256" key="6">
    <source>
        <dbReference type="ARBA" id="ARBA00022525"/>
    </source>
</evidence>
<keyword evidence="14 20" id="KW-0472">Membrane</keyword>
<dbReference type="Gene3D" id="2.60.120.40">
    <property type="match status" value="1"/>
</dbReference>
<reference evidence="22" key="1">
    <citation type="submission" date="2025-08" db="UniProtKB">
        <authorList>
            <consortium name="Ensembl"/>
        </authorList>
    </citation>
    <scope>IDENTIFICATION</scope>
</reference>
<dbReference type="GO" id="GO:0005615">
    <property type="term" value="C:extracellular space"/>
    <property type="evidence" value="ECO:0007669"/>
    <property type="project" value="UniProtKB-KW"/>
</dbReference>
<evidence type="ECO:0000256" key="13">
    <source>
        <dbReference type="ARBA" id="ARBA00022989"/>
    </source>
</evidence>
<comment type="subunit">
    <text evidence="16">Homotrimer. One TNFSF10 homotrimer interacts with three TNFSF10A mononers. One TNFSF10 homotrimer interacts with three TNFSF10B mononers.</text>
</comment>
<keyword evidence="6" id="KW-0964">Secreted</keyword>
<dbReference type="Pfam" id="PF00229">
    <property type="entry name" value="TNF"/>
    <property type="match status" value="1"/>
</dbReference>
<name>A0A8C5PHR7_9ANUR</name>
<evidence type="ECO:0000256" key="9">
    <source>
        <dbReference type="ARBA" id="ARBA00022703"/>
    </source>
</evidence>
<evidence type="ECO:0000256" key="5">
    <source>
        <dbReference type="ARBA" id="ARBA00022514"/>
    </source>
</evidence>
<dbReference type="SUPFAM" id="SSF49842">
    <property type="entry name" value="TNF-like"/>
    <property type="match status" value="1"/>
</dbReference>
<dbReference type="SMART" id="SM00207">
    <property type="entry name" value="TNF"/>
    <property type="match status" value="1"/>
</dbReference>
<evidence type="ECO:0000256" key="16">
    <source>
        <dbReference type="ARBA" id="ARBA00063957"/>
    </source>
</evidence>
<evidence type="ECO:0000313" key="22">
    <source>
        <dbReference type="Ensembl" id="ENSLLEP00000022988.1"/>
    </source>
</evidence>
<accession>A0A8C5PHR7</accession>
<keyword evidence="8 20" id="KW-0812">Transmembrane</keyword>
<comment type="function">
    <text evidence="15">Cytokine that binds to TNFRSF10A/TRAILR1, TNFRSF10B/TRAILR2, TNFRSF10C/TRAILR3, TNFRSF10D/TRAILR4 and possibly also to TNFRSF11B/OPG. Induces apoptosis. Its activity may be modulated by binding to the decoy receptors TNFRSF10C/TRAILR3, TNFRSF10D/TRAILR4 and TNFRSF11B/OPG that cannot induce apoptosis.</text>
</comment>
<keyword evidence="23" id="KW-1185">Reference proteome</keyword>
<evidence type="ECO:0000256" key="10">
    <source>
        <dbReference type="ARBA" id="ARBA00022723"/>
    </source>
</evidence>
<dbReference type="InterPro" id="IPR008983">
    <property type="entry name" value="Tumour_necrosis_fac-like_dom"/>
</dbReference>
<keyword evidence="11 19" id="KW-0862">Zinc</keyword>
<evidence type="ECO:0000256" key="17">
    <source>
        <dbReference type="ARBA" id="ARBA00074586"/>
    </source>
</evidence>
<evidence type="ECO:0000256" key="2">
    <source>
        <dbReference type="ARBA" id="ARBA00004613"/>
    </source>
</evidence>
<evidence type="ECO:0000256" key="1">
    <source>
        <dbReference type="ARBA" id="ARBA00004401"/>
    </source>
</evidence>
<evidence type="ECO:0000256" key="4">
    <source>
        <dbReference type="ARBA" id="ARBA00022475"/>
    </source>
</evidence>